<comment type="caution">
    <text evidence="9">The sequence shown here is derived from an EMBL/GenBank/DDBJ whole genome shotgun (WGS) entry which is preliminary data.</text>
</comment>
<comment type="function">
    <text evidence="4">Catalyzes the reduction of 1-pyrroline-5-carboxylate (PCA) to L-proline.</text>
</comment>
<dbReference type="InterPro" id="IPR036291">
    <property type="entry name" value="NAD(P)-bd_dom_sf"/>
</dbReference>
<feature type="binding site" evidence="6">
    <location>
        <begin position="70"/>
        <end position="73"/>
    </location>
    <ligand>
        <name>NADP(+)</name>
        <dbReference type="ChEBI" id="CHEBI:58349"/>
    </ligand>
</feature>
<dbReference type="Proteomes" id="UP000178943">
    <property type="component" value="Unassembled WGS sequence"/>
</dbReference>
<dbReference type="PIRSF" id="PIRSF000193">
    <property type="entry name" value="Pyrrol-5-carb_rd"/>
    <property type="match status" value="1"/>
</dbReference>
<proteinExistence type="inferred from homology"/>
<comment type="catalytic activity">
    <reaction evidence="4">
        <text>L-proline + NADP(+) = (S)-1-pyrroline-5-carboxylate + NADPH + 2 H(+)</text>
        <dbReference type="Rhea" id="RHEA:14109"/>
        <dbReference type="ChEBI" id="CHEBI:15378"/>
        <dbReference type="ChEBI" id="CHEBI:17388"/>
        <dbReference type="ChEBI" id="CHEBI:57783"/>
        <dbReference type="ChEBI" id="CHEBI:58349"/>
        <dbReference type="ChEBI" id="CHEBI:60039"/>
        <dbReference type="EC" id="1.5.1.2"/>
    </reaction>
</comment>
<sequence length="270" mass="29831">MKYNLCFIGIGNMGGSLVDIFLHKNLWERKQLLLCDCDERKLLKYANGDSVKLFTDATEAVRQSRTFVIAVKPQDSDALFRKIRMVLHPDSLIISTMAGVSINTICSSTGCNAVIRTMPNLPVMLGKGMIGWACSAAISQKMKIRFRSKIRYIGKELYFPEEETLDKITALSGSGPMYIAFIALSLMEAGIKLGLPEQEARIIAIQTLLGSSMMLAQLAIHPETFIAQITSKGGTTEQAMKIFQHHDLKNIITEAVEAAFARAQTLSSHK</sequence>
<feature type="domain" description="Pyrroline-5-carboxylate reductase catalytic N-terminal" evidence="7">
    <location>
        <begin position="5"/>
        <end position="99"/>
    </location>
</feature>
<evidence type="ECO:0000256" key="2">
    <source>
        <dbReference type="ARBA" id="ARBA00022857"/>
    </source>
</evidence>
<keyword evidence="4" id="KW-0963">Cytoplasm</keyword>
<dbReference type="GO" id="GO:0055129">
    <property type="term" value="P:L-proline biosynthetic process"/>
    <property type="evidence" value="ECO:0007669"/>
    <property type="project" value="UniProtKB-UniRule"/>
</dbReference>
<dbReference type="HAMAP" id="MF_01925">
    <property type="entry name" value="P5C_reductase"/>
    <property type="match status" value="1"/>
</dbReference>
<dbReference type="Pfam" id="PF03807">
    <property type="entry name" value="F420_oxidored"/>
    <property type="match status" value="1"/>
</dbReference>
<name>A0A1F5VJX9_9BACT</name>
<feature type="binding site" evidence="6">
    <location>
        <begin position="8"/>
        <end position="13"/>
    </location>
    <ligand>
        <name>NADP(+)</name>
        <dbReference type="ChEBI" id="CHEBI:58349"/>
    </ligand>
</feature>
<evidence type="ECO:0000313" key="10">
    <source>
        <dbReference type="Proteomes" id="UP000178943"/>
    </source>
</evidence>
<keyword evidence="4" id="KW-0641">Proline biosynthesis</keyword>
<evidence type="ECO:0000313" key="9">
    <source>
        <dbReference type="EMBL" id="OGF63769.1"/>
    </source>
</evidence>
<evidence type="ECO:0000259" key="8">
    <source>
        <dbReference type="Pfam" id="PF14748"/>
    </source>
</evidence>
<dbReference type="SUPFAM" id="SSF48179">
    <property type="entry name" value="6-phosphogluconate dehydrogenase C-terminal domain-like"/>
    <property type="match status" value="1"/>
</dbReference>
<reference evidence="9 10" key="1">
    <citation type="journal article" date="2016" name="Nat. Commun.">
        <title>Thousands of microbial genomes shed light on interconnected biogeochemical processes in an aquifer system.</title>
        <authorList>
            <person name="Anantharaman K."/>
            <person name="Brown C.T."/>
            <person name="Hug L.A."/>
            <person name="Sharon I."/>
            <person name="Castelle C.J."/>
            <person name="Probst A.J."/>
            <person name="Thomas B.C."/>
            <person name="Singh A."/>
            <person name="Wilkins M.J."/>
            <person name="Karaoz U."/>
            <person name="Brodie E.L."/>
            <person name="Williams K.H."/>
            <person name="Hubbard S.S."/>
            <person name="Banfield J.F."/>
        </authorList>
    </citation>
    <scope>NUCLEOTIDE SEQUENCE [LARGE SCALE GENOMIC DNA]</scope>
</reference>
<accession>A0A1F5VJX9</accession>
<evidence type="ECO:0000256" key="4">
    <source>
        <dbReference type="HAMAP-Rule" id="MF_01925"/>
    </source>
</evidence>
<evidence type="ECO:0000256" key="3">
    <source>
        <dbReference type="ARBA" id="ARBA00023002"/>
    </source>
</evidence>
<dbReference type="EMBL" id="MFGW01000150">
    <property type="protein sequence ID" value="OGF63769.1"/>
    <property type="molecule type" value="Genomic_DNA"/>
</dbReference>
<comment type="similarity">
    <text evidence="1 4">Belongs to the pyrroline-5-carboxylate reductase family.</text>
</comment>
<dbReference type="AlphaFoldDB" id="A0A1F5VJX9"/>
<protein>
    <recommendedName>
        <fullName evidence="4 5">Pyrroline-5-carboxylate reductase</fullName>
        <shortName evidence="4">P5C reductase</shortName>
        <shortName evidence="4">P5CR</shortName>
        <ecNumber evidence="4 5">1.5.1.2</ecNumber>
    </recommendedName>
    <alternativeName>
        <fullName evidence="4">PCA reductase</fullName>
    </alternativeName>
</protein>
<gene>
    <name evidence="4" type="primary">proC</name>
    <name evidence="9" type="ORF">A2Y62_09280</name>
</gene>
<dbReference type="InterPro" id="IPR028939">
    <property type="entry name" value="P5C_Rdtase_cat_N"/>
</dbReference>
<dbReference type="GO" id="GO:0004735">
    <property type="term" value="F:pyrroline-5-carboxylate reductase activity"/>
    <property type="evidence" value="ECO:0007669"/>
    <property type="project" value="UniProtKB-UniRule"/>
</dbReference>
<dbReference type="Gene3D" id="1.10.3730.10">
    <property type="entry name" value="ProC C-terminal domain-like"/>
    <property type="match status" value="1"/>
</dbReference>
<feature type="domain" description="Pyrroline-5-carboxylate reductase dimerisation" evidence="8">
    <location>
        <begin position="162"/>
        <end position="266"/>
    </location>
</feature>
<dbReference type="UniPathway" id="UPA00098">
    <property type="reaction ID" value="UER00361"/>
</dbReference>
<dbReference type="EC" id="1.5.1.2" evidence="4 5"/>
<dbReference type="InterPro" id="IPR029036">
    <property type="entry name" value="P5CR_dimer"/>
</dbReference>
<evidence type="ECO:0000256" key="1">
    <source>
        <dbReference type="ARBA" id="ARBA00005525"/>
    </source>
</evidence>
<dbReference type="PANTHER" id="PTHR11645">
    <property type="entry name" value="PYRROLINE-5-CARBOXYLATE REDUCTASE"/>
    <property type="match status" value="1"/>
</dbReference>
<dbReference type="NCBIfam" id="TIGR00112">
    <property type="entry name" value="proC"/>
    <property type="match status" value="1"/>
</dbReference>
<evidence type="ECO:0000256" key="5">
    <source>
        <dbReference type="NCBIfam" id="TIGR00112"/>
    </source>
</evidence>
<keyword evidence="4" id="KW-0028">Amino-acid biosynthesis</keyword>
<evidence type="ECO:0000256" key="6">
    <source>
        <dbReference type="PIRSR" id="PIRSR000193-1"/>
    </source>
</evidence>
<dbReference type="PANTHER" id="PTHR11645:SF66">
    <property type="entry name" value="PYRROLINE-5-CARBOXYLATE REDUCTASE"/>
    <property type="match status" value="1"/>
</dbReference>
<evidence type="ECO:0000259" key="7">
    <source>
        <dbReference type="Pfam" id="PF03807"/>
    </source>
</evidence>
<dbReference type="GO" id="GO:0005737">
    <property type="term" value="C:cytoplasm"/>
    <property type="evidence" value="ECO:0007669"/>
    <property type="project" value="UniProtKB-SubCell"/>
</dbReference>
<dbReference type="InterPro" id="IPR008927">
    <property type="entry name" value="6-PGluconate_DH-like_C_sf"/>
</dbReference>
<keyword evidence="3 4" id="KW-0560">Oxidoreductase</keyword>
<dbReference type="Pfam" id="PF14748">
    <property type="entry name" value="P5CR_dimer"/>
    <property type="match status" value="1"/>
</dbReference>
<dbReference type="STRING" id="1817863.A2Y62_09280"/>
<dbReference type="Gene3D" id="3.40.50.720">
    <property type="entry name" value="NAD(P)-binding Rossmann-like Domain"/>
    <property type="match status" value="1"/>
</dbReference>
<organism evidence="9 10">
    <name type="scientific">Candidatus Fischerbacteria bacterium RBG_13_37_8</name>
    <dbReference type="NCBI Taxonomy" id="1817863"/>
    <lineage>
        <taxon>Bacteria</taxon>
        <taxon>Candidatus Fischeribacteriota</taxon>
    </lineage>
</organism>
<dbReference type="FunFam" id="1.10.3730.10:FF:000001">
    <property type="entry name" value="Pyrroline-5-carboxylate reductase"/>
    <property type="match status" value="1"/>
</dbReference>
<keyword evidence="2 4" id="KW-0521">NADP</keyword>
<comment type="subcellular location">
    <subcellularLocation>
        <location evidence="4">Cytoplasm</location>
    </subcellularLocation>
</comment>
<dbReference type="SUPFAM" id="SSF51735">
    <property type="entry name" value="NAD(P)-binding Rossmann-fold domains"/>
    <property type="match status" value="1"/>
</dbReference>
<comment type="pathway">
    <text evidence="4">Amino-acid biosynthesis; L-proline biosynthesis; L-proline from L-glutamate 5-semialdehyde: step 1/1.</text>
</comment>
<dbReference type="InterPro" id="IPR000304">
    <property type="entry name" value="Pyrroline-COOH_reductase"/>
</dbReference>
<comment type="catalytic activity">
    <reaction evidence="4">
        <text>L-proline + NAD(+) = (S)-1-pyrroline-5-carboxylate + NADH + 2 H(+)</text>
        <dbReference type="Rhea" id="RHEA:14105"/>
        <dbReference type="ChEBI" id="CHEBI:15378"/>
        <dbReference type="ChEBI" id="CHEBI:17388"/>
        <dbReference type="ChEBI" id="CHEBI:57540"/>
        <dbReference type="ChEBI" id="CHEBI:57945"/>
        <dbReference type="ChEBI" id="CHEBI:60039"/>
        <dbReference type="EC" id="1.5.1.2"/>
    </reaction>
</comment>